<sequence>MMLDRKFSCTICSIYENPCLTKSWVVLLPLSVKSMSNQKLGYTTSSIDENQRPAKNSVVLLPPSVKVEVGPKTRLYYFLHRRKSSSDQKLGCTTSSIDKNRCSTKNSAVLLSPWARNYRPTKISSFAGSYSQLYHLLCFPKIVRPTKYSALPLSLRRFHGKLKYACPSPTFLSFRVVNGDGEKDHVGFPGKEEKWVKVLYNKIGEKRLRDKTPRFTSYHQCAINRFRETFEIRRVSENTWIEVRD</sequence>
<name>A0ABD2BZT2_VESMC</name>
<accession>A0ABD2BZT2</accession>
<protein>
    <submittedName>
        <fullName evidence="1">Uncharacterized protein</fullName>
    </submittedName>
</protein>
<reference evidence="1 2" key="1">
    <citation type="journal article" date="2024" name="Ann. Entomol. Soc. Am.">
        <title>Genomic analyses of the southern and eastern yellowjacket wasps (Hymenoptera: Vespidae) reveal evolutionary signatures of social life.</title>
        <authorList>
            <person name="Catto M.A."/>
            <person name="Caine P.B."/>
            <person name="Orr S.E."/>
            <person name="Hunt B.G."/>
            <person name="Goodisman M.A.D."/>
        </authorList>
    </citation>
    <scope>NUCLEOTIDE SEQUENCE [LARGE SCALE GENOMIC DNA]</scope>
    <source>
        <strain evidence="1">232</strain>
        <tissue evidence="1">Head and thorax</tissue>
    </source>
</reference>
<organism evidence="1 2">
    <name type="scientific">Vespula maculifrons</name>
    <name type="common">Eastern yellow jacket</name>
    <name type="synonym">Wasp</name>
    <dbReference type="NCBI Taxonomy" id="7453"/>
    <lineage>
        <taxon>Eukaryota</taxon>
        <taxon>Metazoa</taxon>
        <taxon>Ecdysozoa</taxon>
        <taxon>Arthropoda</taxon>
        <taxon>Hexapoda</taxon>
        <taxon>Insecta</taxon>
        <taxon>Pterygota</taxon>
        <taxon>Neoptera</taxon>
        <taxon>Endopterygota</taxon>
        <taxon>Hymenoptera</taxon>
        <taxon>Apocrita</taxon>
        <taxon>Aculeata</taxon>
        <taxon>Vespoidea</taxon>
        <taxon>Vespidae</taxon>
        <taxon>Vespinae</taxon>
        <taxon>Vespula</taxon>
    </lineage>
</organism>
<dbReference type="EMBL" id="JAYRBN010000063">
    <property type="protein sequence ID" value="KAL2738276.1"/>
    <property type="molecule type" value="Genomic_DNA"/>
</dbReference>
<dbReference type="Proteomes" id="UP001607303">
    <property type="component" value="Unassembled WGS sequence"/>
</dbReference>
<proteinExistence type="predicted"/>
<gene>
    <name evidence="1" type="ORF">V1477_011635</name>
</gene>
<evidence type="ECO:0000313" key="1">
    <source>
        <dbReference type="EMBL" id="KAL2738276.1"/>
    </source>
</evidence>
<keyword evidence="2" id="KW-1185">Reference proteome</keyword>
<dbReference type="AlphaFoldDB" id="A0ABD2BZT2"/>
<evidence type="ECO:0000313" key="2">
    <source>
        <dbReference type="Proteomes" id="UP001607303"/>
    </source>
</evidence>
<comment type="caution">
    <text evidence="1">The sequence shown here is derived from an EMBL/GenBank/DDBJ whole genome shotgun (WGS) entry which is preliminary data.</text>
</comment>